<organism evidence="1 2">
    <name type="scientific">Psylliodes chrysocephalus</name>
    <dbReference type="NCBI Taxonomy" id="3402493"/>
    <lineage>
        <taxon>Eukaryota</taxon>
        <taxon>Metazoa</taxon>
        <taxon>Ecdysozoa</taxon>
        <taxon>Arthropoda</taxon>
        <taxon>Hexapoda</taxon>
        <taxon>Insecta</taxon>
        <taxon>Pterygota</taxon>
        <taxon>Neoptera</taxon>
        <taxon>Endopterygota</taxon>
        <taxon>Coleoptera</taxon>
        <taxon>Polyphaga</taxon>
        <taxon>Cucujiformia</taxon>
        <taxon>Chrysomeloidea</taxon>
        <taxon>Chrysomelidae</taxon>
        <taxon>Galerucinae</taxon>
        <taxon>Alticini</taxon>
        <taxon>Psylliodes</taxon>
    </lineage>
</organism>
<dbReference type="Proteomes" id="UP001153636">
    <property type="component" value="Chromosome 10"/>
</dbReference>
<proteinExistence type="predicted"/>
<evidence type="ECO:0008006" key="3">
    <source>
        <dbReference type="Google" id="ProtNLM"/>
    </source>
</evidence>
<gene>
    <name evidence="1" type="ORF">PSYICH_LOCUS2030</name>
</gene>
<dbReference type="GO" id="GO:0006744">
    <property type="term" value="P:ubiquinone biosynthetic process"/>
    <property type="evidence" value="ECO:0007669"/>
    <property type="project" value="TreeGrafter"/>
</dbReference>
<dbReference type="GO" id="GO:1990234">
    <property type="term" value="C:transferase complex"/>
    <property type="evidence" value="ECO:0007669"/>
    <property type="project" value="TreeGrafter"/>
</dbReference>
<dbReference type="GO" id="GO:0008299">
    <property type="term" value="P:isoprenoid biosynthetic process"/>
    <property type="evidence" value="ECO:0007669"/>
    <property type="project" value="InterPro"/>
</dbReference>
<dbReference type="EMBL" id="OV651822">
    <property type="protein sequence ID" value="CAH1100690.1"/>
    <property type="molecule type" value="Genomic_DNA"/>
</dbReference>
<keyword evidence="2" id="KW-1185">Reference proteome</keyword>
<sequence length="390" mass="44195">MNNISKVFKNVSKLRYLKCSSLFIVSVRHNHLNCNKAISYGENIVGCSVPVFDLKWLPEVDLESHFRKLIGSQHPITNTIREISLDESLSWSLITLLVSKAAGLSENSSKLGNYLNPGIFEKQMVLATITEMIRISHIFHKNIISIRKDDYQKHVSFGNKLSLLIGDYLQSESRMQLASLKCNKVNELVTSTFRDLAEAEFIEPQDGQNRLLPALPRSTKEKNSMPNNLEQDIFVIEEILGNAKSEWIMRHVLGGASLLAKSCQAAMMLADRSEELEQSAYTIGRSIALSQQLQKDISSFQFTEFGPFSLISAPMMFYIQDNVDFYKTLMKHVEKDDINYDEIRNFVIAGNAIEKSLELKYEFVSNGLEALTHFPENEAKTVLISILKSI</sequence>
<evidence type="ECO:0000313" key="2">
    <source>
        <dbReference type="Proteomes" id="UP001153636"/>
    </source>
</evidence>
<dbReference type="AlphaFoldDB" id="A0A9P0CIX0"/>
<dbReference type="PANTHER" id="PTHR12001:SF55">
    <property type="entry name" value="ALL TRANS-POLYPRENYL-DIPHOSPHATE SYNTHASE PDSS2"/>
    <property type="match status" value="1"/>
</dbReference>
<dbReference type="OrthoDB" id="9983019at2759"/>
<dbReference type="SUPFAM" id="SSF48576">
    <property type="entry name" value="Terpenoid synthases"/>
    <property type="match status" value="1"/>
</dbReference>
<dbReference type="GO" id="GO:0005739">
    <property type="term" value="C:mitochondrion"/>
    <property type="evidence" value="ECO:0007669"/>
    <property type="project" value="TreeGrafter"/>
</dbReference>
<dbReference type="GO" id="GO:0004659">
    <property type="term" value="F:prenyltransferase activity"/>
    <property type="evidence" value="ECO:0007669"/>
    <property type="project" value="InterPro"/>
</dbReference>
<reference evidence="1" key="1">
    <citation type="submission" date="2022-01" db="EMBL/GenBank/DDBJ databases">
        <authorList>
            <person name="King R."/>
        </authorList>
    </citation>
    <scope>NUCLEOTIDE SEQUENCE</scope>
</reference>
<name>A0A9P0CIX0_9CUCU</name>
<accession>A0A9P0CIX0</accession>
<evidence type="ECO:0000313" key="1">
    <source>
        <dbReference type="EMBL" id="CAH1100690.1"/>
    </source>
</evidence>
<dbReference type="Gene3D" id="1.10.600.10">
    <property type="entry name" value="Farnesyl Diphosphate Synthase"/>
    <property type="match status" value="1"/>
</dbReference>
<dbReference type="PANTHER" id="PTHR12001">
    <property type="entry name" value="GERANYLGERANYL PYROPHOSPHATE SYNTHASE"/>
    <property type="match status" value="1"/>
</dbReference>
<dbReference type="InterPro" id="IPR008949">
    <property type="entry name" value="Isoprenoid_synthase_dom_sf"/>
</dbReference>
<dbReference type="GO" id="GO:0042811">
    <property type="term" value="P:pheromone biosynthetic process"/>
    <property type="evidence" value="ECO:0007669"/>
    <property type="project" value="UniProtKB-ARBA"/>
</dbReference>
<protein>
    <recommendedName>
        <fullName evidence="3">Decaprenyl-diphosphate synthase subunit 2</fullName>
    </recommendedName>
</protein>